<proteinExistence type="predicted"/>
<reference evidence="2 3" key="1">
    <citation type="submission" date="2024-09" db="EMBL/GenBank/DDBJ databases">
        <authorList>
            <person name="Sun Q."/>
            <person name="Mori K."/>
        </authorList>
    </citation>
    <scope>NUCLEOTIDE SEQUENCE [LARGE SCALE GENOMIC DNA]</scope>
    <source>
        <strain evidence="2 3">JCM 14321</strain>
    </source>
</reference>
<comment type="caution">
    <text evidence="2">The sequence shown here is derived from an EMBL/GenBank/DDBJ whole genome shotgun (WGS) entry which is preliminary data.</text>
</comment>
<keyword evidence="3" id="KW-1185">Reference proteome</keyword>
<protein>
    <submittedName>
        <fullName evidence="2">YchJ family protein</fullName>
    </submittedName>
</protein>
<name>A0ABV5SUR6_9MICO</name>
<evidence type="ECO:0000313" key="2">
    <source>
        <dbReference type="EMBL" id="MFB9644097.1"/>
    </source>
</evidence>
<dbReference type="Pfam" id="PF02810">
    <property type="entry name" value="SEC-C"/>
    <property type="match status" value="1"/>
</dbReference>
<gene>
    <name evidence="2" type="ORF">ACFFQV_17540</name>
</gene>
<dbReference type="RefSeq" id="WP_157424311.1">
    <property type="nucleotide sequence ID" value="NZ_BAAANI010000005.1"/>
</dbReference>
<accession>A0ABV5SUR6</accession>
<dbReference type="SUPFAM" id="SSF54427">
    <property type="entry name" value="NTF2-like"/>
    <property type="match status" value="1"/>
</dbReference>
<dbReference type="Gene3D" id="3.10.450.50">
    <property type="match status" value="1"/>
</dbReference>
<dbReference type="EMBL" id="JBHMBL010000004">
    <property type="protein sequence ID" value="MFB9644097.1"/>
    <property type="molecule type" value="Genomic_DNA"/>
</dbReference>
<dbReference type="InterPro" id="IPR004027">
    <property type="entry name" value="SEC_C_motif"/>
</dbReference>
<sequence length="138" mass="15468">MPEAAPARFPSPDPGERCPCLSGLTFGECCLRHLGGGSPAPTAVQLMRSRYTAFVVGDADYLLATWHPSTSPVELELDPSIRWYRLDILRTERGGPLDRDGIVEFAALYRHEDERGEQREVSRFDRSDDGWRYLDAVG</sequence>
<feature type="domain" description="YchJ-like middle NTF2-like" evidence="1">
    <location>
        <begin position="42"/>
        <end position="136"/>
    </location>
</feature>
<dbReference type="InterPro" id="IPR048469">
    <property type="entry name" value="YchJ-like_M"/>
</dbReference>
<organism evidence="2 3">
    <name type="scientific">Agromyces lapidis</name>
    <dbReference type="NCBI Taxonomy" id="279574"/>
    <lineage>
        <taxon>Bacteria</taxon>
        <taxon>Bacillati</taxon>
        <taxon>Actinomycetota</taxon>
        <taxon>Actinomycetes</taxon>
        <taxon>Micrococcales</taxon>
        <taxon>Microbacteriaceae</taxon>
        <taxon>Agromyces</taxon>
    </lineage>
</organism>
<dbReference type="InterPro" id="IPR032710">
    <property type="entry name" value="NTF2-like_dom_sf"/>
</dbReference>
<evidence type="ECO:0000259" key="1">
    <source>
        <dbReference type="Pfam" id="PF17775"/>
    </source>
</evidence>
<dbReference type="Proteomes" id="UP001589667">
    <property type="component" value="Unassembled WGS sequence"/>
</dbReference>
<dbReference type="Pfam" id="PF17775">
    <property type="entry name" value="YchJ_M-like"/>
    <property type="match status" value="1"/>
</dbReference>
<evidence type="ECO:0000313" key="3">
    <source>
        <dbReference type="Proteomes" id="UP001589667"/>
    </source>
</evidence>